<name>A0AAN7QYL1_TRANT</name>
<evidence type="ECO:0000256" key="10">
    <source>
        <dbReference type="ARBA" id="ARBA00023295"/>
    </source>
</evidence>
<dbReference type="GO" id="GO:0005886">
    <property type="term" value="C:plasma membrane"/>
    <property type="evidence" value="ECO:0007669"/>
    <property type="project" value="UniProtKB-SubCell"/>
</dbReference>
<dbReference type="InterPro" id="IPR044965">
    <property type="entry name" value="Glyco_hydro_17_plant"/>
</dbReference>
<reference evidence="15 16" key="1">
    <citation type="journal article" date="2023" name="Hortic Res">
        <title>Pangenome of water caltrop reveals structural variations and asymmetric subgenome divergence after allopolyploidization.</title>
        <authorList>
            <person name="Zhang X."/>
            <person name="Chen Y."/>
            <person name="Wang L."/>
            <person name="Yuan Y."/>
            <person name="Fang M."/>
            <person name="Shi L."/>
            <person name="Lu R."/>
            <person name="Comes H.P."/>
            <person name="Ma Y."/>
            <person name="Chen Y."/>
            <person name="Huang G."/>
            <person name="Zhou Y."/>
            <person name="Zheng Z."/>
            <person name="Qiu Y."/>
        </authorList>
    </citation>
    <scope>NUCLEOTIDE SEQUENCE [LARGE SCALE GENOMIC DNA]</scope>
    <source>
        <strain evidence="15">F231</strain>
    </source>
</reference>
<comment type="caution">
    <text evidence="15">The sequence shown here is derived from an EMBL/GenBank/DDBJ whole genome shotgun (WGS) entry which is preliminary data.</text>
</comment>
<evidence type="ECO:0000256" key="2">
    <source>
        <dbReference type="ARBA" id="ARBA00004609"/>
    </source>
</evidence>
<evidence type="ECO:0000256" key="1">
    <source>
        <dbReference type="ARBA" id="ARBA00000382"/>
    </source>
</evidence>
<dbReference type="EC" id="3.2.1.39" evidence="4"/>
<protein>
    <recommendedName>
        <fullName evidence="4">glucan endo-1,3-beta-D-glucosidase</fullName>
        <ecNumber evidence="4">3.2.1.39</ecNumber>
    </recommendedName>
</protein>
<feature type="signal peptide" evidence="13">
    <location>
        <begin position="1"/>
        <end position="17"/>
    </location>
</feature>
<dbReference type="Gene3D" id="3.20.20.80">
    <property type="entry name" value="Glycosidases"/>
    <property type="match status" value="1"/>
</dbReference>
<sequence>MEPILVAFLFLSLFCQSKPEAINLIGVNYGMLGNNLPSPAQSVAIIRTMNFTHVKLYDANTQVLKLLSGTNIHVTIMVQNHEIPPIAGSQALADKWVATNVLQYYPNTMVQFILVGNEVLSYTSEELRGMWQGLVPAMKRIRVSLRAKGIRRIKVSTPLAMDVLESTFPPSSARFRPDLAHSVVAPLLHFLNGTRSYFFLDVYPYFPWSADPETIELDFALLQGDHRYTDPGSGLVYTSLLDQMLDSAVFAMAGLGYRDIPLLISETGWPNDGDIDELGVNIRNAATYNRNLIRKLVVRPPVGTPARPGATIPVFIFSLFSENRKAGRGSERHWGLVNPNGTSIYEIDLSGEKPASGYEPLPVPNNDEPYKGKLWCVAGKEKSVTELAAAIEYACGSSNGTCDGLMPGRECYGLVSVPQRASYAFSSYWARFRSQGGTCYFDGLAEQTTANPSDGSCMSPSVTV</sequence>
<dbReference type="Proteomes" id="UP001346149">
    <property type="component" value="Unassembled WGS sequence"/>
</dbReference>
<keyword evidence="16" id="KW-1185">Reference proteome</keyword>
<evidence type="ECO:0000256" key="9">
    <source>
        <dbReference type="ARBA" id="ARBA00023157"/>
    </source>
</evidence>
<evidence type="ECO:0000256" key="12">
    <source>
        <dbReference type="RuleBase" id="RU004336"/>
    </source>
</evidence>
<keyword evidence="10 12" id="KW-0326">Glycosidase</keyword>
<dbReference type="SUPFAM" id="SSF51445">
    <property type="entry name" value="(Trans)glycosidases"/>
    <property type="match status" value="1"/>
</dbReference>
<keyword evidence="5" id="KW-0325">Glycoprotein</keyword>
<feature type="chain" id="PRO_5042862945" description="glucan endo-1,3-beta-D-glucosidase" evidence="13">
    <location>
        <begin position="18"/>
        <end position="464"/>
    </location>
</feature>
<dbReference type="PROSITE" id="PS00587">
    <property type="entry name" value="GLYCOSYL_HYDROL_F17"/>
    <property type="match status" value="1"/>
</dbReference>
<keyword evidence="5" id="KW-0449">Lipoprotein</keyword>
<accession>A0AAN7QYL1</accession>
<evidence type="ECO:0000256" key="5">
    <source>
        <dbReference type="ARBA" id="ARBA00022622"/>
    </source>
</evidence>
<dbReference type="FunFam" id="3.20.20.80:FF:000002">
    <property type="entry name" value="Glucan endo-1,3-beta-glucosidase 3"/>
    <property type="match status" value="1"/>
</dbReference>
<evidence type="ECO:0000256" key="11">
    <source>
        <dbReference type="RuleBase" id="RU004335"/>
    </source>
</evidence>
<dbReference type="GO" id="GO:0098552">
    <property type="term" value="C:side of membrane"/>
    <property type="evidence" value="ECO:0007669"/>
    <property type="project" value="UniProtKB-KW"/>
</dbReference>
<evidence type="ECO:0000256" key="3">
    <source>
        <dbReference type="ARBA" id="ARBA00008773"/>
    </source>
</evidence>
<gene>
    <name evidence="15" type="ORF">SAY86_015528</name>
</gene>
<dbReference type="GO" id="GO:0006952">
    <property type="term" value="P:defense response"/>
    <property type="evidence" value="ECO:0007669"/>
    <property type="project" value="UniProtKB-KW"/>
</dbReference>
<dbReference type="EMBL" id="JAXQNO010000016">
    <property type="protein sequence ID" value="KAK4781426.1"/>
    <property type="molecule type" value="Genomic_DNA"/>
</dbReference>
<keyword evidence="9" id="KW-1015">Disulfide bond</keyword>
<keyword evidence="5" id="KW-0336">GPI-anchor</keyword>
<evidence type="ECO:0000256" key="7">
    <source>
        <dbReference type="ARBA" id="ARBA00022801"/>
    </source>
</evidence>
<dbReference type="GO" id="GO:0042973">
    <property type="term" value="F:glucan endo-1,3-beta-D-glucosidase activity"/>
    <property type="evidence" value="ECO:0007669"/>
    <property type="project" value="UniProtKB-EC"/>
</dbReference>
<feature type="domain" description="X8" evidence="14">
    <location>
        <begin position="374"/>
        <end position="459"/>
    </location>
</feature>
<evidence type="ECO:0000259" key="14">
    <source>
        <dbReference type="SMART" id="SM00768"/>
    </source>
</evidence>
<evidence type="ECO:0000313" key="16">
    <source>
        <dbReference type="Proteomes" id="UP001346149"/>
    </source>
</evidence>
<dbReference type="Gene3D" id="1.20.58.1040">
    <property type="match status" value="1"/>
</dbReference>
<dbReference type="Pfam" id="PF07983">
    <property type="entry name" value="X8"/>
    <property type="match status" value="1"/>
</dbReference>
<dbReference type="SMART" id="SM00768">
    <property type="entry name" value="X8"/>
    <property type="match status" value="1"/>
</dbReference>
<keyword evidence="6 13" id="KW-0732">Signal</keyword>
<evidence type="ECO:0000313" key="15">
    <source>
        <dbReference type="EMBL" id="KAK4781426.1"/>
    </source>
</evidence>
<evidence type="ECO:0000256" key="13">
    <source>
        <dbReference type="SAM" id="SignalP"/>
    </source>
</evidence>
<comment type="subcellular location">
    <subcellularLocation>
        <location evidence="2">Cell membrane</location>
        <topology evidence="2">Lipid-anchor</topology>
        <topology evidence="2">GPI-anchor</topology>
    </subcellularLocation>
</comment>
<dbReference type="InterPro" id="IPR000490">
    <property type="entry name" value="Glyco_hydro_17"/>
</dbReference>
<comment type="similarity">
    <text evidence="3 11">Belongs to the glycosyl hydrolase 17 family.</text>
</comment>
<evidence type="ECO:0000256" key="4">
    <source>
        <dbReference type="ARBA" id="ARBA00012780"/>
    </source>
</evidence>
<dbReference type="InterPro" id="IPR012946">
    <property type="entry name" value="X8"/>
</dbReference>
<comment type="catalytic activity">
    <reaction evidence="1">
        <text>Hydrolysis of (1-&gt;3)-beta-D-glucosidic linkages in (1-&gt;3)-beta-D-glucans.</text>
        <dbReference type="EC" id="3.2.1.39"/>
    </reaction>
</comment>
<dbReference type="Pfam" id="PF00332">
    <property type="entry name" value="Glyco_hydro_17"/>
    <property type="match status" value="1"/>
</dbReference>
<keyword evidence="5" id="KW-0472">Membrane</keyword>
<evidence type="ECO:0000256" key="8">
    <source>
        <dbReference type="ARBA" id="ARBA00022821"/>
    </source>
</evidence>
<dbReference type="AlphaFoldDB" id="A0AAN7QYL1"/>
<organism evidence="15 16">
    <name type="scientific">Trapa natans</name>
    <name type="common">Water chestnut</name>
    <dbReference type="NCBI Taxonomy" id="22666"/>
    <lineage>
        <taxon>Eukaryota</taxon>
        <taxon>Viridiplantae</taxon>
        <taxon>Streptophyta</taxon>
        <taxon>Embryophyta</taxon>
        <taxon>Tracheophyta</taxon>
        <taxon>Spermatophyta</taxon>
        <taxon>Magnoliopsida</taxon>
        <taxon>eudicotyledons</taxon>
        <taxon>Gunneridae</taxon>
        <taxon>Pentapetalae</taxon>
        <taxon>rosids</taxon>
        <taxon>malvids</taxon>
        <taxon>Myrtales</taxon>
        <taxon>Lythraceae</taxon>
        <taxon>Trapa</taxon>
    </lineage>
</organism>
<dbReference type="PANTHER" id="PTHR32227">
    <property type="entry name" value="GLUCAN ENDO-1,3-BETA-GLUCOSIDASE BG1-RELATED-RELATED"/>
    <property type="match status" value="1"/>
</dbReference>
<keyword evidence="7 12" id="KW-0378">Hydrolase</keyword>
<keyword evidence="8" id="KW-0611">Plant defense</keyword>
<dbReference type="InterPro" id="IPR017853">
    <property type="entry name" value="GH"/>
</dbReference>
<proteinExistence type="inferred from homology"/>
<dbReference type="GO" id="GO:0005975">
    <property type="term" value="P:carbohydrate metabolic process"/>
    <property type="evidence" value="ECO:0007669"/>
    <property type="project" value="InterPro"/>
</dbReference>
<evidence type="ECO:0000256" key="6">
    <source>
        <dbReference type="ARBA" id="ARBA00022729"/>
    </source>
</evidence>